<protein>
    <submittedName>
        <fullName evidence="1">Uncharacterized protein</fullName>
    </submittedName>
</protein>
<evidence type="ECO:0000313" key="2">
    <source>
        <dbReference type="Proteomes" id="UP001497382"/>
    </source>
</evidence>
<name>A0AAV1ZIL4_9ARAC</name>
<proteinExistence type="predicted"/>
<comment type="caution">
    <text evidence="1">The sequence shown here is derived from an EMBL/GenBank/DDBJ whole genome shotgun (WGS) entry which is preliminary data.</text>
</comment>
<keyword evidence="2" id="KW-1185">Reference proteome</keyword>
<dbReference type="Proteomes" id="UP001497382">
    <property type="component" value="Unassembled WGS sequence"/>
</dbReference>
<organism evidence="1 2">
    <name type="scientific">Larinioides sclopetarius</name>
    <dbReference type="NCBI Taxonomy" id="280406"/>
    <lineage>
        <taxon>Eukaryota</taxon>
        <taxon>Metazoa</taxon>
        <taxon>Ecdysozoa</taxon>
        <taxon>Arthropoda</taxon>
        <taxon>Chelicerata</taxon>
        <taxon>Arachnida</taxon>
        <taxon>Araneae</taxon>
        <taxon>Araneomorphae</taxon>
        <taxon>Entelegynae</taxon>
        <taxon>Araneoidea</taxon>
        <taxon>Araneidae</taxon>
        <taxon>Larinioides</taxon>
    </lineage>
</organism>
<dbReference type="EMBL" id="CAXIEN010000055">
    <property type="protein sequence ID" value="CAL1271577.1"/>
    <property type="molecule type" value="Genomic_DNA"/>
</dbReference>
<gene>
    <name evidence="1" type="ORF">LARSCL_LOCUS5891</name>
</gene>
<reference evidence="1 2" key="1">
    <citation type="submission" date="2024-04" db="EMBL/GenBank/DDBJ databases">
        <authorList>
            <person name="Rising A."/>
            <person name="Reimegard J."/>
            <person name="Sonavane S."/>
            <person name="Akerstrom W."/>
            <person name="Nylinder S."/>
            <person name="Hedman E."/>
            <person name="Kallberg Y."/>
        </authorList>
    </citation>
    <scope>NUCLEOTIDE SEQUENCE [LARGE SCALE GENOMIC DNA]</scope>
</reference>
<sequence>MKIESWEKIKTISVVLNCLCYLMSKLRRPIPFCDTFPSPSLPPVAISPTTTGRLLLDVNMR</sequence>
<dbReference type="AlphaFoldDB" id="A0AAV1ZIL4"/>
<accession>A0AAV1ZIL4</accession>
<evidence type="ECO:0000313" key="1">
    <source>
        <dbReference type="EMBL" id="CAL1271577.1"/>
    </source>
</evidence>